<dbReference type="InterPro" id="IPR051803">
    <property type="entry name" value="TA_system_RelE-like_toxin"/>
</dbReference>
<dbReference type="PANTHER" id="PTHR33755">
    <property type="entry name" value="TOXIN PARE1-RELATED"/>
    <property type="match status" value="1"/>
</dbReference>
<dbReference type="AlphaFoldDB" id="A0A2U1TSZ7"/>
<sequence>MIVYWSEQALNDSQQIWEYLVEKNPDAAVKMDELFQASAERLADFPYMGHEGDIAGTREVFPHENYRLIYEILSDNVWVLALVHTSQLWPRMNAG</sequence>
<dbReference type="Proteomes" id="UP000296159">
    <property type="component" value="Unassembled WGS sequence"/>
</dbReference>
<dbReference type="Gene3D" id="3.30.2310.20">
    <property type="entry name" value="RelE-like"/>
    <property type="match status" value="1"/>
</dbReference>
<evidence type="ECO:0000256" key="2">
    <source>
        <dbReference type="ARBA" id="ARBA00022649"/>
    </source>
</evidence>
<dbReference type="RefSeq" id="WP_136167748.1">
    <property type="nucleotide sequence ID" value="NZ_KZ819087.1"/>
</dbReference>
<dbReference type="PANTHER" id="PTHR33755:SF6">
    <property type="entry name" value="PLASMID STABILIZATION SYSTEM PROTEIN"/>
    <property type="match status" value="1"/>
</dbReference>
<comment type="similarity">
    <text evidence="1">Belongs to the RelE toxin family.</text>
</comment>
<gene>
    <name evidence="3" type="ORF">DDT56_17780</name>
</gene>
<dbReference type="InterPro" id="IPR035093">
    <property type="entry name" value="RelE/ParE_toxin_dom_sf"/>
</dbReference>
<dbReference type="InterPro" id="IPR007712">
    <property type="entry name" value="RelE/ParE_toxin"/>
</dbReference>
<name>A0A2U1TSZ7_9GAMM</name>
<evidence type="ECO:0000313" key="3">
    <source>
        <dbReference type="EMBL" id="PWC12517.1"/>
    </source>
</evidence>
<comment type="caution">
    <text evidence="3">The sequence shown here is derived from an EMBL/GenBank/DDBJ whole genome shotgun (WGS) entry which is preliminary data.</text>
</comment>
<dbReference type="SUPFAM" id="SSF143011">
    <property type="entry name" value="RelE-like"/>
    <property type="match status" value="1"/>
</dbReference>
<evidence type="ECO:0000313" key="4">
    <source>
        <dbReference type="Proteomes" id="UP000296159"/>
    </source>
</evidence>
<keyword evidence="2" id="KW-1277">Toxin-antitoxin system</keyword>
<proteinExistence type="inferred from homology"/>
<protein>
    <submittedName>
        <fullName evidence="3">Type II toxin-antitoxin system mRNA interferase toxin, RelE/StbE family</fullName>
    </submittedName>
</protein>
<accession>A0A2U1TSZ7</accession>
<reference evidence="3 4" key="1">
    <citation type="submission" date="2018-04" db="EMBL/GenBank/DDBJ databases">
        <title>Brenneria corticis sp.nov.</title>
        <authorList>
            <person name="Li Y."/>
        </authorList>
    </citation>
    <scope>NUCLEOTIDE SEQUENCE [LARGE SCALE GENOMIC DNA]</scope>
    <source>
        <strain evidence="3 4">CFCC 11842</strain>
    </source>
</reference>
<evidence type="ECO:0000256" key="1">
    <source>
        <dbReference type="ARBA" id="ARBA00006226"/>
    </source>
</evidence>
<dbReference type="Pfam" id="PF05016">
    <property type="entry name" value="ParE_toxin"/>
    <property type="match status" value="1"/>
</dbReference>
<dbReference type="NCBIfam" id="TIGR02385">
    <property type="entry name" value="RelE_StbE"/>
    <property type="match status" value="1"/>
</dbReference>
<dbReference type="EMBL" id="QDKH01000023">
    <property type="protein sequence ID" value="PWC12517.1"/>
    <property type="molecule type" value="Genomic_DNA"/>
</dbReference>
<keyword evidence="4" id="KW-1185">Reference proteome</keyword>
<organism evidence="3 4">
    <name type="scientific">Brenneria corticis</name>
    <dbReference type="NCBI Taxonomy" id="2173106"/>
    <lineage>
        <taxon>Bacteria</taxon>
        <taxon>Pseudomonadati</taxon>
        <taxon>Pseudomonadota</taxon>
        <taxon>Gammaproteobacteria</taxon>
        <taxon>Enterobacterales</taxon>
        <taxon>Pectobacteriaceae</taxon>
        <taxon>Brenneria</taxon>
    </lineage>
</organism>